<proteinExistence type="predicted"/>
<dbReference type="EMBL" id="CASHSV030000206">
    <property type="protein sequence ID" value="CAJ2652603.1"/>
    <property type="molecule type" value="Genomic_DNA"/>
</dbReference>
<protein>
    <submittedName>
        <fullName evidence="1">Uncharacterized protein</fullName>
    </submittedName>
</protein>
<dbReference type="Proteomes" id="UP001177021">
    <property type="component" value="Unassembled WGS sequence"/>
</dbReference>
<evidence type="ECO:0000313" key="2">
    <source>
        <dbReference type="Proteomes" id="UP001177021"/>
    </source>
</evidence>
<gene>
    <name evidence="1" type="ORF">MILVUS5_LOCUS20061</name>
</gene>
<accession>A0ACB0K8H5</accession>
<reference evidence="1" key="1">
    <citation type="submission" date="2023-10" db="EMBL/GenBank/DDBJ databases">
        <authorList>
            <person name="Rodriguez Cubillos JULIANA M."/>
            <person name="De Vega J."/>
        </authorList>
    </citation>
    <scope>NUCLEOTIDE SEQUENCE</scope>
</reference>
<comment type="caution">
    <text evidence="1">The sequence shown here is derived from an EMBL/GenBank/DDBJ whole genome shotgun (WGS) entry which is preliminary data.</text>
</comment>
<organism evidence="1 2">
    <name type="scientific">Trifolium pratense</name>
    <name type="common">Red clover</name>
    <dbReference type="NCBI Taxonomy" id="57577"/>
    <lineage>
        <taxon>Eukaryota</taxon>
        <taxon>Viridiplantae</taxon>
        <taxon>Streptophyta</taxon>
        <taxon>Embryophyta</taxon>
        <taxon>Tracheophyta</taxon>
        <taxon>Spermatophyta</taxon>
        <taxon>Magnoliopsida</taxon>
        <taxon>eudicotyledons</taxon>
        <taxon>Gunneridae</taxon>
        <taxon>Pentapetalae</taxon>
        <taxon>rosids</taxon>
        <taxon>fabids</taxon>
        <taxon>Fabales</taxon>
        <taxon>Fabaceae</taxon>
        <taxon>Papilionoideae</taxon>
        <taxon>50 kb inversion clade</taxon>
        <taxon>NPAAA clade</taxon>
        <taxon>Hologalegina</taxon>
        <taxon>IRL clade</taxon>
        <taxon>Trifolieae</taxon>
        <taxon>Trifolium</taxon>
    </lineage>
</organism>
<sequence>MAEIHKFIYVVILFLSLFLVTAEFDVDYFEPPCQSDADCEPAWNEYFVCKCVDLKCKWLFAERPAKPEGPKIPM</sequence>
<evidence type="ECO:0000313" key="1">
    <source>
        <dbReference type="EMBL" id="CAJ2652603.1"/>
    </source>
</evidence>
<keyword evidence="2" id="KW-1185">Reference proteome</keyword>
<name>A0ACB0K8H5_TRIPR</name>